<dbReference type="AlphaFoldDB" id="A0A8X7Y2F1"/>
<keyword evidence="4" id="KW-0732">Signal</keyword>
<feature type="compositionally biased region" description="Basic and acidic residues" evidence="3">
    <location>
        <begin position="257"/>
        <end position="296"/>
    </location>
</feature>
<feature type="signal peptide" evidence="4">
    <location>
        <begin position="1"/>
        <end position="25"/>
    </location>
</feature>
<dbReference type="PANTHER" id="PTHR48047:SF107">
    <property type="entry name" value="UDP-GLYCOSYLTRANSFERASE 92A1-LIKE"/>
    <property type="match status" value="1"/>
</dbReference>
<evidence type="ECO:0000256" key="3">
    <source>
        <dbReference type="SAM" id="MobiDB-lite"/>
    </source>
</evidence>
<proteinExistence type="inferred from homology"/>
<keyword evidence="2" id="KW-0328">Glycosyltransferase</keyword>
<dbReference type="PANTHER" id="PTHR48047">
    <property type="entry name" value="GLYCOSYLTRANSFERASE"/>
    <property type="match status" value="1"/>
</dbReference>
<evidence type="ECO:0000256" key="1">
    <source>
        <dbReference type="ARBA" id="ARBA00009995"/>
    </source>
</evidence>
<keyword evidence="6" id="KW-1185">Reference proteome</keyword>
<dbReference type="Proteomes" id="UP000886885">
    <property type="component" value="Chromosome 17A"/>
</dbReference>
<evidence type="ECO:0000313" key="6">
    <source>
        <dbReference type="Proteomes" id="UP000886885"/>
    </source>
</evidence>
<comment type="similarity">
    <text evidence="1">Belongs to the UDP-glycosyltransferase family.</text>
</comment>
<feature type="compositionally biased region" description="Basic and acidic residues" evidence="3">
    <location>
        <begin position="303"/>
        <end position="320"/>
    </location>
</feature>
<organism evidence="5 6">
    <name type="scientific">Populus tomentosa</name>
    <name type="common">Chinese white poplar</name>
    <dbReference type="NCBI Taxonomy" id="118781"/>
    <lineage>
        <taxon>Eukaryota</taxon>
        <taxon>Viridiplantae</taxon>
        <taxon>Streptophyta</taxon>
        <taxon>Embryophyta</taxon>
        <taxon>Tracheophyta</taxon>
        <taxon>Spermatophyta</taxon>
        <taxon>Magnoliopsida</taxon>
        <taxon>eudicotyledons</taxon>
        <taxon>Gunneridae</taxon>
        <taxon>Pentapetalae</taxon>
        <taxon>rosids</taxon>
        <taxon>fabids</taxon>
        <taxon>Malpighiales</taxon>
        <taxon>Salicaceae</taxon>
        <taxon>Saliceae</taxon>
        <taxon>Populus</taxon>
    </lineage>
</organism>
<evidence type="ECO:0000256" key="2">
    <source>
        <dbReference type="ARBA" id="ARBA00022676"/>
    </source>
</evidence>
<accession>A0A8X7Y2F1</accession>
<dbReference type="GO" id="GO:0035251">
    <property type="term" value="F:UDP-glucosyltransferase activity"/>
    <property type="evidence" value="ECO:0007669"/>
    <property type="project" value="TreeGrafter"/>
</dbReference>
<sequence length="341" mass="38008">MLPFLAHGHLIPFLALARQIHQATGFKISIASTPLNIQYLSSTFNSSSDEPENDHIHLLELPFCSTDNDLPPNTENSENLSLDSIGKLLSASLSLRKPFHSLVSDIAAKQGHPPLCIYQMFSLDGQLKLRAVWGLSDSDEFHLPGFPDSCRFHINQLHHFLRNADGTDSWSKFFQSQFSLSMQSFGWASSSATIVLKNDYSSLSVAASGISTRRAGKKLEISIEKCMEWLESHSPLRPPVGLNQKVNLEQNTYQKDLKKEWRKENKRSAGQHRFEGGEESDRVGDGQEREGGDLRSKAMVIKEQLRASVRDEGEDKGSSVKALDDLIKTLQSKGQTINSIS</sequence>
<evidence type="ECO:0000313" key="5">
    <source>
        <dbReference type="EMBL" id="KAG6742844.1"/>
    </source>
</evidence>
<evidence type="ECO:0000256" key="4">
    <source>
        <dbReference type="SAM" id="SignalP"/>
    </source>
</evidence>
<reference evidence="5" key="1">
    <citation type="journal article" date="2020" name="bioRxiv">
        <title>Hybrid origin of Populus tomentosa Carr. identified through genome sequencing and phylogenomic analysis.</title>
        <authorList>
            <person name="An X."/>
            <person name="Gao K."/>
            <person name="Chen Z."/>
            <person name="Li J."/>
            <person name="Yang X."/>
            <person name="Yang X."/>
            <person name="Zhou J."/>
            <person name="Guo T."/>
            <person name="Zhao T."/>
            <person name="Huang S."/>
            <person name="Miao D."/>
            <person name="Khan W.U."/>
            <person name="Rao P."/>
            <person name="Ye M."/>
            <person name="Lei B."/>
            <person name="Liao W."/>
            <person name="Wang J."/>
            <person name="Ji L."/>
            <person name="Li Y."/>
            <person name="Guo B."/>
            <person name="Mustafa N.S."/>
            <person name="Li S."/>
            <person name="Yun Q."/>
            <person name="Keller S.R."/>
            <person name="Mao J."/>
            <person name="Zhang R."/>
            <person name="Strauss S.H."/>
        </authorList>
    </citation>
    <scope>NUCLEOTIDE SEQUENCE</scope>
    <source>
        <strain evidence="5">GM15</strain>
        <tissue evidence="5">Leaf</tissue>
    </source>
</reference>
<protein>
    <submittedName>
        <fullName evidence="5">Uncharacterized protein</fullName>
    </submittedName>
</protein>
<gene>
    <name evidence="5" type="ORF">POTOM_053785</name>
</gene>
<dbReference type="OrthoDB" id="5835829at2759"/>
<keyword evidence="2" id="KW-0808">Transferase</keyword>
<feature type="region of interest" description="Disordered" evidence="3">
    <location>
        <begin position="257"/>
        <end position="320"/>
    </location>
</feature>
<name>A0A8X7Y2F1_POPTO</name>
<feature type="chain" id="PRO_5036505548" evidence="4">
    <location>
        <begin position="26"/>
        <end position="341"/>
    </location>
</feature>
<comment type="caution">
    <text evidence="5">The sequence shown here is derived from an EMBL/GenBank/DDBJ whole genome shotgun (WGS) entry which is preliminary data.</text>
</comment>
<dbReference type="EMBL" id="JAAWWB010000033">
    <property type="protein sequence ID" value="KAG6742844.1"/>
    <property type="molecule type" value="Genomic_DNA"/>
</dbReference>